<reference evidence="2 3" key="1">
    <citation type="submission" date="2023-11" db="EMBL/GenBank/DDBJ databases">
        <title>Actinomadura monticuli sp. nov., isolated from volcanic ash.</title>
        <authorList>
            <person name="Lee S.D."/>
            <person name="Yang H."/>
            <person name="Kim I.S."/>
        </authorList>
    </citation>
    <scope>NUCLEOTIDE SEQUENCE [LARGE SCALE GENOMIC DNA]</scope>
    <source>
        <strain evidence="2 3">DSM 45346</strain>
    </source>
</reference>
<protein>
    <submittedName>
        <fullName evidence="2">Uncharacterized protein</fullName>
    </submittedName>
</protein>
<name>A0ABV4R403_9ACTN</name>
<feature type="compositionally biased region" description="Polar residues" evidence="1">
    <location>
        <begin position="1"/>
        <end position="10"/>
    </location>
</feature>
<dbReference type="Proteomes" id="UP001569904">
    <property type="component" value="Unassembled WGS sequence"/>
</dbReference>
<proteinExistence type="predicted"/>
<evidence type="ECO:0000313" key="3">
    <source>
        <dbReference type="Proteomes" id="UP001569904"/>
    </source>
</evidence>
<gene>
    <name evidence="2" type="ORF">SM436_25000</name>
</gene>
<accession>A0ABV4R403</accession>
<sequence>MSRVSTSSTPFPARDRDLGGARRHAHQLGEVASEQGGVLLEGAPVERARLIEDPAQHRLWHARFVGDDDVLDTHPVLFEPGAGGREGRAHLRGEHRVEPAAEPAPAEPAAVFSSRTAISDRLSRLRSSR</sequence>
<feature type="region of interest" description="Disordered" evidence="1">
    <location>
        <begin position="1"/>
        <end position="35"/>
    </location>
</feature>
<comment type="caution">
    <text evidence="2">The sequence shown here is derived from an EMBL/GenBank/DDBJ whole genome shotgun (WGS) entry which is preliminary data.</text>
</comment>
<evidence type="ECO:0000313" key="2">
    <source>
        <dbReference type="EMBL" id="MFA1556953.1"/>
    </source>
</evidence>
<keyword evidence="3" id="KW-1185">Reference proteome</keyword>
<dbReference type="RefSeq" id="WP_371943704.1">
    <property type="nucleotide sequence ID" value="NZ_JAXCEH010000018.1"/>
</dbReference>
<evidence type="ECO:0000256" key="1">
    <source>
        <dbReference type="SAM" id="MobiDB-lite"/>
    </source>
</evidence>
<organism evidence="2 3">
    <name type="scientific">Actinomadura chokoriensis</name>
    <dbReference type="NCBI Taxonomy" id="454156"/>
    <lineage>
        <taxon>Bacteria</taxon>
        <taxon>Bacillati</taxon>
        <taxon>Actinomycetota</taxon>
        <taxon>Actinomycetes</taxon>
        <taxon>Streptosporangiales</taxon>
        <taxon>Thermomonosporaceae</taxon>
        <taxon>Actinomadura</taxon>
    </lineage>
</organism>
<dbReference type="EMBL" id="JAXCEH010000018">
    <property type="protein sequence ID" value="MFA1556953.1"/>
    <property type="molecule type" value="Genomic_DNA"/>
</dbReference>